<gene>
    <name evidence="1" type="ORF">AB2L28_00175</name>
</gene>
<name>A0ABV4HW54_9ACTN</name>
<keyword evidence="2" id="KW-1185">Reference proteome</keyword>
<sequence length="202" mass="21143">MRLGPSGPRLPWSTAAGVRRARDRRLLGLRGLPATRGWHVEGHLVEVSTRFPAPNVLLAGHAHAELALTGPFAGRTAYVASVLARPADAGRRGLRRARDEVLLLTTVEALGAPTELVVGFSRSGEPVPFRASPEQLSVLGAALRSAGPAVALRAQDFLAVGDTSVSLVGPWPDEARPGADRVVPARLGLLADLAGTLERGSL</sequence>
<dbReference type="EMBL" id="JBGGTQ010000001">
    <property type="protein sequence ID" value="MEZ0490649.1"/>
    <property type="molecule type" value="Genomic_DNA"/>
</dbReference>
<protein>
    <submittedName>
        <fullName evidence="1">Uncharacterized protein</fullName>
    </submittedName>
</protein>
<organism evidence="1 2">
    <name type="scientific">Kineococcus mangrovi</name>
    <dbReference type="NCBI Taxonomy" id="1660183"/>
    <lineage>
        <taxon>Bacteria</taxon>
        <taxon>Bacillati</taxon>
        <taxon>Actinomycetota</taxon>
        <taxon>Actinomycetes</taxon>
        <taxon>Kineosporiales</taxon>
        <taxon>Kineosporiaceae</taxon>
        <taxon>Kineococcus</taxon>
    </lineage>
</organism>
<accession>A0ABV4HW54</accession>
<dbReference type="RefSeq" id="WP_370716707.1">
    <property type="nucleotide sequence ID" value="NZ_JBGGTQ010000001.1"/>
</dbReference>
<reference evidence="1 2" key="1">
    <citation type="submission" date="2024-07" db="EMBL/GenBank/DDBJ databases">
        <authorList>
            <person name="Thanompreechachai J."/>
            <person name="Duangmal K."/>
        </authorList>
    </citation>
    <scope>NUCLEOTIDE SEQUENCE [LARGE SCALE GENOMIC DNA]</scope>
    <source>
        <strain evidence="1 2">TBRC 1896</strain>
    </source>
</reference>
<comment type="caution">
    <text evidence="1">The sequence shown here is derived from an EMBL/GenBank/DDBJ whole genome shotgun (WGS) entry which is preliminary data.</text>
</comment>
<evidence type="ECO:0000313" key="1">
    <source>
        <dbReference type="EMBL" id="MEZ0490649.1"/>
    </source>
</evidence>
<evidence type="ECO:0000313" key="2">
    <source>
        <dbReference type="Proteomes" id="UP001566476"/>
    </source>
</evidence>
<proteinExistence type="predicted"/>
<dbReference type="Proteomes" id="UP001566476">
    <property type="component" value="Unassembled WGS sequence"/>
</dbReference>